<evidence type="ECO:0000313" key="5">
    <source>
        <dbReference type="Proteomes" id="UP000559256"/>
    </source>
</evidence>
<feature type="compositionally biased region" description="Acidic residues" evidence="2">
    <location>
        <begin position="665"/>
        <end position="674"/>
    </location>
</feature>
<feature type="region of interest" description="Disordered" evidence="2">
    <location>
        <begin position="54"/>
        <end position="129"/>
    </location>
</feature>
<feature type="compositionally biased region" description="Low complexity" evidence="2">
    <location>
        <begin position="1"/>
        <end position="26"/>
    </location>
</feature>
<feature type="compositionally biased region" description="Basic residues" evidence="2">
    <location>
        <begin position="100"/>
        <end position="114"/>
    </location>
</feature>
<feature type="compositionally biased region" description="Polar residues" evidence="2">
    <location>
        <begin position="461"/>
        <end position="478"/>
    </location>
</feature>
<feature type="region of interest" description="Disordered" evidence="2">
    <location>
        <begin position="313"/>
        <end position="392"/>
    </location>
</feature>
<feature type="compositionally biased region" description="Low complexity" evidence="2">
    <location>
        <begin position="329"/>
        <end position="392"/>
    </location>
</feature>
<evidence type="ECO:0000256" key="2">
    <source>
        <dbReference type="SAM" id="MobiDB-lite"/>
    </source>
</evidence>
<keyword evidence="5" id="KW-1185">Reference proteome</keyword>
<dbReference type="PROSITE" id="PS00028">
    <property type="entry name" value="ZINC_FINGER_C2H2_1"/>
    <property type="match status" value="1"/>
</dbReference>
<proteinExistence type="predicted"/>
<evidence type="ECO:0000259" key="3">
    <source>
        <dbReference type="PROSITE" id="PS50157"/>
    </source>
</evidence>
<feature type="region of interest" description="Disordered" evidence="2">
    <location>
        <begin position="145"/>
        <end position="165"/>
    </location>
</feature>
<feature type="region of interest" description="Disordered" evidence="2">
    <location>
        <begin position="212"/>
        <end position="241"/>
    </location>
</feature>
<evidence type="ECO:0000313" key="4">
    <source>
        <dbReference type="EMBL" id="KAF5367703.1"/>
    </source>
</evidence>
<protein>
    <recommendedName>
        <fullName evidence="3">C2H2-type domain-containing protein</fullName>
    </recommendedName>
</protein>
<feature type="domain" description="C2H2-type" evidence="3">
    <location>
        <begin position="242"/>
        <end position="265"/>
    </location>
</feature>
<organism evidence="4 5">
    <name type="scientific">Tetrapyrgos nigripes</name>
    <dbReference type="NCBI Taxonomy" id="182062"/>
    <lineage>
        <taxon>Eukaryota</taxon>
        <taxon>Fungi</taxon>
        <taxon>Dikarya</taxon>
        <taxon>Basidiomycota</taxon>
        <taxon>Agaricomycotina</taxon>
        <taxon>Agaricomycetes</taxon>
        <taxon>Agaricomycetidae</taxon>
        <taxon>Agaricales</taxon>
        <taxon>Marasmiineae</taxon>
        <taxon>Marasmiaceae</taxon>
        <taxon>Tetrapyrgos</taxon>
    </lineage>
</organism>
<feature type="region of interest" description="Disordered" evidence="2">
    <location>
        <begin position="453"/>
        <end position="538"/>
    </location>
</feature>
<feature type="region of interest" description="Disordered" evidence="2">
    <location>
        <begin position="1"/>
        <end position="37"/>
    </location>
</feature>
<dbReference type="PROSITE" id="PS50157">
    <property type="entry name" value="ZINC_FINGER_C2H2_2"/>
    <property type="match status" value="1"/>
</dbReference>
<keyword evidence="1" id="KW-0863">Zinc-finger</keyword>
<sequence length="674" mass="68912">MSTMSSTMSSSPSLSASTTTTATSPAQNHPPADTLSPNLSLLSLSIAAASAAPIPLKDSNESSSSSSSSSSANALASSGPSSSLSNDYSPSSNGGINGSLKHHRRLSSTGKTRRRLSDARDAASRPSPASAAALSLAGLSLSSPSLSQAGLPGSVPNSSSFSAASSTMSAHGVSTSPAMSAVPVTVNGSGANSTAIPITVVPNGLPHGMSPTTPASAPPTGVNAAKPISINGKNGKKRGQDHKCESCSKIYRHPSCLIKHRWEHTPHWRESSKYVLSKHQQVQLLEAAAILSHLSPGSATGTSLPEDRSLWPSFLSGGTLPPPEGTTLSTSVGSASAASYGAGQPQSGSSYVPSHPSSSSVPTSSLLGSASPSSIAPARAPSAGPRLHDYTVTGGQDVTVTQVRPGLLMMGASPSPASTPIPVPPNHSQSPNDVVGEGTSFTGAGIGYGIHAQQGREKDGTSTSVPLSTGMASSSSPYYNPRVGSVGADRSDPITTGNGSMPIRTTRSSTRSRSKSITKYGRGYTPSSYGNTTAASSSFTTNSNSFAPGSYTSTGTSASLSLSLPRSSLRSGSVGGGSDKGHDSDVELDDEEDEETRRYNDDDFEDEEDVTGRQRIAYDVGSKGASAMSNGFDEYGYEHERSMGLVNGVNGKRISPPLTSMKEEGDWEMEMDMD</sequence>
<feature type="compositionally biased region" description="Low complexity" evidence="2">
    <location>
        <begin position="54"/>
        <end position="94"/>
    </location>
</feature>
<dbReference type="GO" id="GO:0008270">
    <property type="term" value="F:zinc ion binding"/>
    <property type="evidence" value="ECO:0007669"/>
    <property type="project" value="UniProtKB-KW"/>
</dbReference>
<evidence type="ECO:0000256" key="1">
    <source>
        <dbReference type="PROSITE-ProRule" id="PRU00042"/>
    </source>
</evidence>
<keyword evidence="1" id="KW-0479">Metal-binding</keyword>
<feature type="region of interest" description="Disordered" evidence="2">
    <location>
        <begin position="647"/>
        <end position="674"/>
    </location>
</feature>
<feature type="region of interest" description="Disordered" evidence="2">
    <location>
        <begin position="566"/>
        <end position="617"/>
    </location>
</feature>
<comment type="caution">
    <text evidence="4">The sequence shown here is derived from an EMBL/GenBank/DDBJ whole genome shotgun (WGS) entry which is preliminary data.</text>
</comment>
<dbReference type="Proteomes" id="UP000559256">
    <property type="component" value="Unassembled WGS sequence"/>
</dbReference>
<gene>
    <name evidence="4" type="ORF">D9758_009856</name>
</gene>
<keyword evidence="1" id="KW-0862">Zinc</keyword>
<dbReference type="InterPro" id="IPR013087">
    <property type="entry name" value="Znf_C2H2_type"/>
</dbReference>
<accession>A0A8H5LSC6</accession>
<dbReference type="AlphaFoldDB" id="A0A8H5LSC6"/>
<name>A0A8H5LSC6_9AGAR</name>
<dbReference type="OrthoDB" id="2152896at2759"/>
<dbReference type="EMBL" id="JAACJM010000018">
    <property type="protein sequence ID" value="KAF5367703.1"/>
    <property type="molecule type" value="Genomic_DNA"/>
</dbReference>
<reference evidence="4 5" key="1">
    <citation type="journal article" date="2020" name="ISME J.">
        <title>Uncovering the hidden diversity of litter-decomposition mechanisms in mushroom-forming fungi.</title>
        <authorList>
            <person name="Floudas D."/>
            <person name="Bentzer J."/>
            <person name="Ahren D."/>
            <person name="Johansson T."/>
            <person name="Persson P."/>
            <person name="Tunlid A."/>
        </authorList>
    </citation>
    <scope>NUCLEOTIDE SEQUENCE [LARGE SCALE GENOMIC DNA]</scope>
    <source>
        <strain evidence="4 5">CBS 291.85</strain>
    </source>
</reference>